<dbReference type="InterPro" id="IPR051275">
    <property type="entry name" value="Cell_adhesion_signaling"/>
</dbReference>
<sequence>ITDAAKINYTSGNQTLNESDTLNAKCAADGNPTPNITWTRVSDNKAVSFPLIISGKQDEGDYKCTASNGVGSPDSRIFNVFVQNYHPVNTIVTTNLTNNTVLVNETFSITCSAHANPPAKYQFYKGDEYINGAYNDAVIIASITERVKMVNYSCIPVNFHGYGTKRTLAVTVHCKYLIV</sequence>
<feature type="non-terminal residue" evidence="7">
    <location>
        <position position="1"/>
    </location>
</feature>
<protein>
    <recommendedName>
        <fullName evidence="6">Ig-like domain-containing protein</fullName>
    </recommendedName>
</protein>
<dbReference type="GO" id="GO:0050839">
    <property type="term" value="F:cell adhesion molecule binding"/>
    <property type="evidence" value="ECO:0007669"/>
    <property type="project" value="TreeGrafter"/>
</dbReference>
<dbReference type="InterPro" id="IPR003599">
    <property type="entry name" value="Ig_sub"/>
</dbReference>
<keyword evidence="5" id="KW-0393">Immunoglobulin domain</keyword>
<keyword evidence="8" id="KW-1185">Reference proteome</keyword>
<dbReference type="PROSITE" id="PS50835">
    <property type="entry name" value="IG_LIKE"/>
    <property type="match status" value="1"/>
</dbReference>
<dbReference type="Gene3D" id="2.60.40.10">
    <property type="entry name" value="Immunoglobulins"/>
    <property type="match status" value="2"/>
</dbReference>
<organism evidence="7 8">
    <name type="scientific">Pocillopora meandrina</name>
    <dbReference type="NCBI Taxonomy" id="46732"/>
    <lineage>
        <taxon>Eukaryota</taxon>
        <taxon>Metazoa</taxon>
        <taxon>Cnidaria</taxon>
        <taxon>Anthozoa</taxon>
        <taxon>Hexacorallia</taxon>
        <taxon>Scleractinia</taxon>
        <taxon>Astrocoeniina</taxon>
        <taxon>Pocilloporidae</taxon>
        <taxon>Pocillopora</taxon>
    </lineage>
</organism>
<evidence type="ECO:0000259" key="6">
    <source>
        <dbReference type="PROSITE" id="PS50835"/>
    </source>
</evidence>
<comment type="caution">
    <text evidence="7">The sequence shown here is derived from an EMBL/GenBank/DDBJ whole genome shotgun (WGS) entry which is preliminary data.</text>
</comment>
<proteinExistence type="predicted"/>
<dbReference type="SMART" id="SM00408">
    <property type="entry name" value="IGc2"/>
    <property type="match status" value="2"/>
</dbReference>
<dbReference type="InterPro" id="IPR007110">
    <property type="entry name" value="Ig-like_dom"/>
</dbReference>
<dbReference type="Proteomes" id="UP001159428">
    <property type="component" value="Unassembled WGS sequence"/>
</dbReference>
<evidence type="ECO:0000256" key="5">
    <source>
        <dbReference type="ARBA" id="ARBA00023319"/>
    </source>
</evidence>
<evidence type="ECO:0000256" key="3">
    <source>
        <dbReference type="ARBA" id="ARBA00023157"/>
    </source>
</evidence>
<dbReference type="PANTHER" id="PTHR11640:SF158">
    <property type="entry name" value="V-SET AND IMMUNOGLOBULIN DOMAIN-CONTAINING PROTEIN 10-LIKE 2"/>
    <property type="match status" value="1"/>
</dbReference>
<dbReference type="GO" id="GO:0005886">
    <property type="term" value="C:plasma membrane"/>
    <property type="evidence" value="ECO:0007669"/>
    <property type="project" value="TreeGrafter"/>
</dbReference>
<evidence type="ECO:0000313" key="7">
    <source>
        <dbReference type="EMBL" id="CAH3162630.1"/>
    </source>
</evidence>
<dbReference type="InterPro" id="IPR036179">
    <property type="entry name" value="Ig-like_dom_sf"/>
</dbReference>
<dbReference type="GO" id="GO:0098609">
    <property type="term" value="P:cell-cell adhesion"/>
    <property type="evidence" value="ECO:0007669"/>
    <property type="project" value="TreeGrafter"/>
</dbReference>
<dbReference type="GO" id="GO:0005911">
    <property type="term" value="C:cell-cell junction"/>
    <property type="evidence" value="ECO:0007669"/>
    <property type="project" value="TreeGrafter"/>
</dbReference>
<comment type="subcellular location">
    <subcellularLocation>
        <location evidence="1">Membrane</location>
        <topology evidence="1">Single-pass type I membrane protein</topology>
    </subcellularLocation>
</comment>
<dbReference type="InterPro" id="IPR013783">
    <property type="entry name" value="Ig-like_fold"/>
</dbReference>
<dbReference type="EMBL" id="CALNXJ010000086">
    <property type="protein sequence ID" value="CAH3162630.1"/>
    <property type="molecule type" value="Genomic_DNA"/>
</dbReference>
<dbReference type="SUPFAM" id="SSF48726">
    <property type="entry name" value="Immunoglobulin"/>
    <property type="match status" value="2"/>
</dbReference>
<keyword evidence="2" id="KW-0472">Membrane</keyword>
<gene>
    <name evidence="7" type="ORF">PMEA_00034332</name>
</gene>
<dbReference type="Pfam" id="PF13895">
    <property type="entry name" value="Ig_2"/>
    <property type="match status" value="1"/>
</dbReference>
<evidence type="ECO:0000256" key="2">
    <source>
        <dbReference type="ARBA" id="ARBA00023136"/>
    </source>
</evidence>
<dbReference type="SMART" id="SM00409">
    <property type="entry name" value="IG"/>
    <property type="match status" value="2"/>
</dbReference>
<dbReference type="PANTHER" id="PTHR11640">
    <property type="entry name" value="NEPHRIN"/>
    <property type="match status" value="1"/>
</dbReference>
<evidence type="ECO:0000256" key="4">
    <source>
        <dbReference type="ARBA" id="ARBA00023180"/>
    </source>
</evidence>
<dbReference type="Pfam" id="PF13927">
    <property type="entry name" value="Ig_3"/>
    <property type="match status" value="1"/>
</dbReference>
<keyword evidence="4" id="KW-0325">Glycoprotein</keyword>
<keyword evidence="3" id="KW-1015">Disulfide bond</keyword>
<dbReference type="AlphaFoldDB" id="A0AAU9XYP8"/>
<evidence type="ECO:0000313" key="8">
    <source>
        <dbReference type="Proteomes" id="UP001159428"/>
    </source>
</evidence>
<dbReference type="InterPro" id="IPR003598">
    <property type="entry name" value="Ig_sub2"/>
</dbReference>
<accession>A0AAU9XYP8</accession>
<evidence type="ECO:0000256" key="1">
    <source>
        <dbReference type="ARBA" id="ARBA00004479"/>
    </source>
</evidence>
<name>A0AAU9XYP8_9CNID</name>
<feature type="domain" description="Ig-like" evidence="6">
    <location>
        <begin position="5"/>
        <end position="79"/>
    </location>
</feature>
<reference evidence="7 8" key="1">
    <citation type="submission" date="2022-05" db="EMBL/GenBank/DDBJ databases">
        <authorList>
            <consortium name="Genoscope - CEA"/>
            <person name="William W."/>
        </authorList>
    </citation>
    <scope>NUCLEOTIDE SEQUENCE [LARGE SCALE GENOMIC DNA]</scope>
</reference>